<evidence type="ECO:0008006" key="5">
    <source>
        <dbReference type="Google" id="ProtNLM"/>
    </source>
</evidence>
<evidence type="ECO:0000256" key="1">
    <source>
        <dbReference type="SAM" id="MobiDB-lite"/>
    </source>
</evidence>
<feature type="signal peptide" evidence="2">
    <location>
        <begin position="1"/>
        <end position="27"/>
    </location>
</feature>
<keyword evidence="4" id="KW-1185">Reference proteome</keyword>
<dbReference type="OrthoDB" id="1437045at2759"/>
<comment type="caution">
    <text evidence="3">The sequence shown here is derived from an EMBL/GenBank/DDBJ whole genome shotgun (WGS) entry which is preliminary data.</text>
</comment>
<proteinExistence type="predicted"/>
<sequence length="132" mass="13682">MGFSQKWGCAILLGLSVVFHLSALALGEDTRETNRWGDDDCRFGGRRGCGGRRGGFGRGGRGGFDGDGGRGGGFGDRGGRGGGFGDRGGVSEWAPVPAKEPGVVPVVAAEVEIDQPFIQDTSFVREGFTSSL</sequence>
<reference evidence="3 4" key="1">
    <citation type="submission" date="2019-05" db="EMBL/GenBank/DDBJ databases">
        <title>Mikania micrantha, genome provides insights into the molecular mechanism of rapid growth.</title>
        <authorList>
            <person name="Liu B."/>
        </authorList>
    </citation>
    <scope>NUCLEOTIDE SEQUENCE [LARGE SCALE GENOMIC DNA]</scope>
    <source>
        <strain evidence="3">NLD-2019</strain>
        <tissue evidence="3">Leaf</tissue>
    </source>
</reference>
<organism evidence="3 4">
    <name type="scientific">Mikania micrantha</name>
    <name type="common">bitter vine</name>
    <dbReference type="NCBI Taxonomy" id="192012"/>
    <lineage>
        <taxon>Eukaryota</taxon>
        <taxon>Viridiplantae</taxon>
        <taxon>Streptophyta</taxon>
        <taxon>Embryophyta</taxon>
        <taxon>Tracheophyta</taxon>
        <taxon>Spermatophyta</taxon>
        <taxon>Magnoliopsida</taxon>
        <taxon>eudicotyledons</taxon>
        <taxon>Gunneridae</taxon>
        <taxon>Pentapetalae</taxon>
        <taxon>asterids</taxon>
        <taxon>campanulids</taxon>
        <taxon>Asterales</taxon>
        <taxon>Asteraceae</taxon>
        <taxon>Asteroideae</taxon>
        <taxon>Heliantheae alliance</taxon>
        <taxon>Eupatorieae</taxon>
        <taxon>Mikania</taxon>
    </lineage>
</organism>
<evidence type="ECO:0000256" key="2">
    <source>
        <dbReference type="SAM" id="SignalP"/>
    </source>
</evidence>
<evidence type="ECO:0000313" key="4">
    <source>
        <dbReference type="Proteomes" id="UP000326396"/>
    </source>
</evidence>
<gene>
    <name evidence="3" type="ORF">E3N88_05368</name>
</gene>
<feature type="compositionally biased region" description="Gly residues" evidence="1">
    <location>
        <begin position="52"/>
        <end position="88"/>
    </location>
</feature>
<dbReference type="EMBL" id="SZYD01000003">
    <property type="protein sequence ID" value="KAD6794472.1"/>
    <property type="molecule type" value="Genomic_DNA"/>
</dbReference>
<dbReference type="Proteomes" id="UP000326396">
    <property type="component" value="Linkage Group LG11"/>
</dbReference>
<feature type="chain" id="PRO_5024442099" description="Glycine-rich protein" evidence="2">
    <location>
        <begin position="28"/>
        <end position="132"/>
    </location>
</feature>
<protein>
    <recommendedName>
        <fullName evidence="5">Glycine-rich protein</fullName>
    </recommendedName>
</protein>
<keyword evidence="2" id="KW-0732">Signal</keyword>
<feature type="region of interest" description="Disordered" evidence="1">
    <location>
        <begin position="52"/>
        <end position="96"/>
    </location>
</feature>
<accession>A0A5N6PLI6</accession>
<name>A0A5N6PLI6_9ASTR</name>
<dbReference type="AlphaFoldDB" id="A0A5N6PLI6"/>
<evidence type="ECO:0000313" key="3">
    <source>
        <dbReference type="EMBL" id="KAD6794472.1"/>
    </source>
</evidence>